<dbReference type="Pfam" id="PF07801">
    <property type="entry name" value="DUF1647"/>
    <property type="match status" value="1"/>
</dbReference>
<dbReference type="AlphaFoldDB" id="A0AAE0YCM2"/>
<organism evidence="2 3">
    <name type="scientific">Elysia crispata</name>
    <name type="common">lettuce slug</name>
    <dbReference type="NCBI Taxonomy" id="231223"/>
    <lineage>
        <taxon>Eukaryota</taxon>
        <taxon>Metazoa</taxon>
        <taxon>Spiralia</taxon>
        <taxon>Lophotrochozoa</taxon>
        <taxon>Mollusca</taxon>
        <taxon>Gastropoda</taxon>
        <taxon>Heterobranchia</taxon>
        <taxon>Euthyneura</taxon>
        <taxon>Panpulmonata</taxon>
        <taxon>Sacoglossa</taxon>
        <taxon>Placobranchoidea</taxon>
        <taxon>Plakobranchidae</taxon>
        <taxon>Elysia</taxon>
    </lineage>
</organism>
<evidence type="ECO:0000313" key="2">
    <source>
        <dbReference type="EMBL" id="KAK3740180.1"/>
    </source>
</evidence>
<evidence type="ECO:0000256" key="1">
    <source>
        <dbReference type="SAM" id="MobiDB-lite"/>
    </source>
</evidence>
<dbReference type="EMBL" id="JAWDGP010006482">
    <property type="protein sequence ID" value="KAK3740180.1"/>
    <property type="molecule type" value="Genomic_DNA"/>
</dbReference>
<feature type="compositionally biased region" description="Basic and acidic residues" evidence="1">
    <location>
        <begin position="57"/>
        <end position="71"/>
    </location>
</feature>
<evidence type="ECO:0000313" key="3">
    <source>
        <dbReference type="Proteomes" id="UP001283361"/>
    </source>
</evidence>
<gene>
    <name evidence="2" type="ORF">RRG08_054204</name>
</gene>
<comment type="caution">
    <text evidence="2">The sequence shown here is derived from an EMBL/GenBank/DDBJ whole genome shotgun (WGS) entry which is preliminary data.</text>
</comment>
<proteinExistence type="predicted"/>
<name>A0AAE0YCM2_9GAST</name>
<dbReference type="Proteomes" id="UP001283361">
    <property type="component" value="Unassembled WGS sequence"/>
</dbReference>
<dbReference type="PANTHER" id="PTHR31389">
    <property type="entry name" value="LD39211P"/>
    <property type="match status" value="1"/>
</dbReference>
<protein>
    <submittedName>
        <fullName evidence="2">Uncharacterized protein</fullName>
    </submittedName>
</protein>
<feature type="region of interest" description="Disordered" evidence="1">
    <location>
        <begin position="1"/>
        <end position="71"/>
    </location>
</feature>
<dbReference type="PANTHER" id="PTHR31389:SF4">
    <property type="entry name" value="LD39211P"/>
    <property type="match status" value="1"/>
</dbReference>
<feature type="compositionally biased region" description="Basic and acidic residues" evidence="1">
    <location>
        <begin position="28"/>
        <end position="47"/>
    </location>
</feature>
<sequence length="517" mass="59642">MDTSRDEAQQVQEVSTEGEAIFASQPVKKKEKDRTEGVKRKDREGDKNAVVSFENIESDHGSYKERESNEETSSRFFGFFETVANSDWLKPFQTSAATYSEPLPAAWDTEFEDDEEEGKGKQKKEKDSRIKNEENKNIDAENKDDDGHFFVRQINRAKNPSQVTEKDLFAIFHDKLSKISEKALSLDDTCYDERTLANSCENGKCQQTKLPAEPEERVRQLIQHPGLKLSASQHAVLQEMASKVRKSYDVILLTAASSNYYSNSQALLQNLHKHVFPVLKNFTLLFYDIGLTPDERSQMEKYCQCQVLSFPFEKHPDYVLTKLRCYAWKPLMIKAHIRQANVVLWLDASIRFNGDPNQLKQLVQRVKDRGVQIGSSARDTTFRSFRSLYHYFGDEPCMYLGMVQAKANIGGYHNEPLVERVILEPWAACGLHQECMCPDNGLKAGCFKRKEIIENYEKSENDGPIMYGQCHHFDQSTISLILHKLYQGNYPWVMMNVHHYGGIFRFHKANYFKDLDK</sequence>
<keyword evidence="3" id="KW-1185">Reference proteome</keyword>
<reference evidence="2" key="1">
    <citation type="journal article" date="2023" name="G3 (Bethesda)">
        <title>A reference genome for the long-term kleptoplast-retaining sea slug Elysia crispata morphotype clarki.</title>
        <authorList>
            <person name="Eastman K.E."/>
            <person name="Pendleton A.L."/>
            <person name="Shaikh M.A."/>
            <person name="Suttiyut T."/>
            <person name="Ogas R."/>
            <person name="Tomko P."/>
            <person name="Gavelis G."/>
            <person name="Widhalm J.R."/>
            <person name="Wisecaver J.H."/>
        </authorList>
    </citation>
    <scope>NUCLEOTIDE SEQUENCE</scope>
    <source>
        <strain evidence="2">ECLA1</strain>
    </source>
</reference>
<feature type="compositionally biased region" description="Basic and acidic residues" evidence="1">
    <location>
        <begin position="118"/>
        <end position="144"/>
    </location>
</feature>
<dbReference type="InterPro" id="IPR012444">
    <property type="entry name" value="DUF1647"/>
</dbReference>
<feature type="region of interest" description="Disordered" evidence="1">
    <location>
        <begin position="110"/>
        <end position="144"/>
    </location>
</feature>
<accession>A0AAE0YCM2</accession>